<evidence type="ECO:0000259" key="4">
    <source>
        <dbReference type="Pfam" id="PF13088"/>
    </source>
</evidence>
<reference evidence="5 6" key="1">
    <citation type="submission" date="2019-03" db="EMBL/GenBank/DDBJ databases">
        <title>Genomic Encyclopedia of Type Strains, Phase IV (KMG-IV): sequencing the most valuable type-strain genomes for metagenomic binning, comparative biology and taxonomic classification.</title>
        <authorList>
            <person name="Goeker M."/>
        </authorList>
    </citation>
    <scope>NUCLEOTIDE SEQUENCE [LARGE SCALE GENOMIC DNA]</scope>
    <source>
        <strain evidence="5 6">DSM 2132</strain>
    </source>
</reference>
<proteinExistence type="inferred from homology"/>
<dbReference type="PANTHER" id="PTHR10628">
    <property type="entry name" value="SIALIDASE"/>
    <property type="match status" value="1"/>
</dbReference>
<dbReference type="GO" id="GO:0006689">
    <property type="term" value="P:ganglioside catabolic process"/>
    <property type="evidence" value="ECO:0007669"/>
    <property type="project" value="TreeGrafter"/>
</dbReference>
<dbReference type="Pfam" id="PF13088">
    <property type="entry name" value="BNR_2"/>
    <property type="match status" value="1"/>
</dbReference>
<dbReference type="InterPro" id="IPR011040">
    <property type="entry name" value="Sialidase"/>
</dbReference>
<dbReference type="Proteomes" id="UP000295399">
    <property type="component" value="Unassembled WGS sequence"/>
</dbReference>
<organism evidence="5 6">
    <name type="scientific">Rhodothalassium salexigens DSM 2132</name>
    <dbReference type="NCBI Taxonomy" id="1188247"/>
    <lineage>
        <taxon>Bacteria</taxon>
        <taxon>Pseudomonadati</taxon>
        <taxon>Pseudomonadota</taxon>
        <taxon>Alphaproteobacteria</taxon>
        <taxon>Rhodothalassiales</taxon>
        <taxon>Rhodothalassiaceae</taxon>
        <taxon>Rhodothalassium</taxon>
    </lineage>
</organism>
<evidence type="ECO:0000313" key="5">
    <source>
        <dbReference type="EMBL" id="TCP35334.1"/>
    </source>
</evidence>
<dbReference type="EC" id="3.2.1.18" evidence="3"/>
<dbReference type="GO" id="GO:0009313">
    <property type="term" value="P:oligosaccharide catabolic process"/>
    <property type="evidence" value="ECO:0007669"/>
    <property type="project" value="TreeGrafter"/>
</dbReference>
<dbReference type="AlphaFoldDB" id="A0A4R2PKL9"/>
<dbReference type="GO" id="GO:0004308">
    <property type="term" value="F:exo-alpha-sialidase activity"/>
    <property type="evidence" value="ECO:0007669"/>
    <property type="project" value="UniProtKB-EC"/>
</dbReference>
<dbReference type="RefSeq" id="WP_132708230.1">
    <property type="nucleotide sequence ID" value="NZ_JACIGF010000004.1"/>
</dbReference>
<keyword evidence="6" id="KW-1185">Reference proteome</keyword>
<dbReference type="CDD" id="cd15482">
    <property type="entry name" value="Sialidase_non-viral"/>
    <property type="match status" value="1"/>
</dbReference>
<sequence>MSAPAFTVGRPRVLYRDPRFYSAFPSLAALGDGRLLLAFRRAPDHRHLFAPDQRAEAFDRVDHLHPRSHTALLPLGADLAPAGPLATLAGEAETADQDSSLLRLSDGRLVHLGFRWLPVTDAVEALAEPLRPFARQGETGPAYLHWHAAARTSDDAGASWSAPTPFAPDPLVRADLAPWVPGTSSVRGQIVERADGTLLVAAYAFALDGVRGSAVRLFESRDRGRTWQPVGAPLTLADAQLSEASLVAWPRGRISLFARTHGAEGRLAYSVAADGGARFSCPRRLDIHGHPAVAQPLPDGRLLLVYGVRTEPYGVRARVLRPGSAPGAAPLADGPEIVLRDDAPGPDTGYPWVAPLAAGRLAVAYYTADEHGIRGIEGQILSPA</sequence>
<evidence type="ECO:0000256" key="1">
    <source>
        <dbReference type="ARBA" id="ARBA00000427"/>
    </source>
</evidence>
<accession>A0A4R2PKL9</accession>
<evidence type="ECO:0000313" key="6">
    <source>
        <dbReference type="Proteomes" id="UP000295399"/>
    </source>
</evidence>
<dbReference type="InterPro" id="IPR026856">
    <property type="entry name" value="Sialidase_fam"/>
</dbReference>
<comment type="similarity">
    <text evidence="2">Belongs to the glycosyl hydrolase 33 family.</text>
</comment>
<feature type="domain" description="Sialidase" evidence="4">
    <location>
        <begin position="146"/>
        <end position="309"/>
    </location>
</feature>
<dbReference type="InterPro" id="IPR036278">
    <property type="entry name" value="Sialidase_sf"/>
</dbReference>
<comment type="catalytic activity">
    <reaction evidence="1">
        <text>Hydrolysis of alpha-(2-&gt;3)-, alpha-(2-&gt;6)-, alpha-(2-&gt;8)- glycosidic linkages of terminal sialic acid residues in oligosaccharides, glycoproteins, glycolipids, colominic acid and synthetic substrates.</text>
        <dbReference type="EC" id="3.2.1.18"/>
    </reaction>
</comment>
<dbReference type="Gene3D" id="2.120.10.10">
    <property type="match status" value="1"/>
</dbReference>
<comment type="caution">
    <text evidence="5">The sequence shown here is derived from an EMBL/GenBank/DDBJ whole genome shotgun (WGS) entry which is preliminary data.</text>
</comment>
<protein>
    <recommendedName>
        <fullName evidence="3">exo-alpha-sialidase</fullName>
        <ecNumber evidence="3">3.2.1.18</ecNumber>
    </recommendedName>
</protein>
<dbReference type="GO" id="GO:0005737">
    <property type="term" value="C:cytoplasm"/>
    <property type="evidence" value="ECO:0007669"/>
    <property type="project" value="TreeGrafter"/>
</dbReference>
<dbReference type="EMBL" id="SLXO01000004">
    <property type="protein sequence ID" value="TCP35334.1"/>
    <property type="molecule type" value="Genomic_DNA"/>
</dbReference>
<evidence type="ECO:0000256" key="3">
    <source>
        <dbReference type="ARBA" id="ARBA00012733"/>
    </source>
</evidence>
<evidence type="ECO:0000256" key="2">
    <source>
        <dbReference type="ARBA" id="ARBA00009348"/>
    </source>
</evidence>
<dbReference type="SUPFAM" id="SSF50939">
    <property type="entry name" value="Sialidases"/>
    <property type="match status" value="1"/>
</dbReference>
<dbReference type="PANTHER" id="PTHR10628:SF30">
    <property type="entry name" value="EXO-ALPHA-SIALIDASE"/>
    <property type="match status" value="1"/>
</dbReference>
<name>A0A4R2PKL9_RHOSA</name>
<dbReference type="OrthoDB" id="7294637at2"/>
<gene>
    <name evidence="5" type="ORF">EV659_104186</name>
</gene>
<dbReference type="InParanoid" id="A0A4R2PKL9"/>
<dbReference type="GO" id="GO:0016020">
    <property type="term" value="C:membrane"/>
    <property type="evidence" value="ECO:0007669"/>
    <property type="project" value="TreeGrafter"/>
</dbReference>